<evidence type="ECO:0000313" key="3">
    <source>
        <dbReference type="EMBL" id="TWI15836.1"/>
    </source>
</evidence>
<evidence type="ECO:0000313" key="5">
    <source>
        <dbReference type="Proteomes" id="UP000315908"/>
    </source>
</evidence>
<keyword evidence="1" id="KW-0732">Signal</keyword>
<feature type="signal peptide" evidence="1">
    <location>
        <begin position="1"/>
        <end position="19"/>
    </location>
</feature>
<keyword evidence="4" id="KW-1185">Reference proteome</keyword>
<evidence type="ECO:0000313" key="2">
    <source>
        <dbReference type="EMBL" id="RKF38484.1"/>
    </source>
</evidence>
<gene>
    <name evidence="2" type="ORF">BCY89_27085</name>
    <name evidence="3" type="ORF">IQ31_04759</name>
</gene>
<dbReference type="Proteomes" id="UP000315908">
    <property type="component" value="Unassembled WGS sequence"/>
</dbReference>
<name>A0A420G026_9SPHI</name>
<reference evidence="2 4" key="2">
    <citation type="submission" date="2016-07" db="EMBL/GenBank/DDBJ databases">
        <title>Genome analysis of Sphingobacterium siyangense T12B17.</title>
        <authorList>
            <person name="Xu D."/>
            <person name="Su Y."/>
            <person name="Zheng S."/>
        </authorList>
    </citation>
    <scope>NUCLEOTIDE SEQUENCE [LARGE SCALE GENOMIC DNA]</scope>
    <source>
        <strain evidence="2 4">T12B17</strain>
    </source>
</reference>
<feature type="chain" id="PRO_5044602949" evidence="1">
    <location>
        <begin position="20"/>
        <end position="399"/>
    </location>
</feature>
<sequence length="399" mass="45298">MKKVFLSVAALLGLLHAKAQESKPTEKSRKLTFEEANLVSSYYHQDGNNSAVTGGIGSERLTDISNNIEVVLLKYDKKDRKNKFTFNIGLDHYTSASSDMIDLKANSSASHADNRIYPSISWSRENEKKGSTLMGGISLSSEFDYQSYGANIGFAQKTKNRMGEFTARFQTYLDQVKLVTPIELRSNTNLGSGGSEHENYGSSGRNTYALSLSYSQIINSNFQVEFLADAVQQSGFLSLPFHRVYFIDGTVHQEALPDKRFKIPLGMRANYFFGDQFIMRAYYRYYRDDWGIKSNTASIEMPIKLSPFVSLSPFYRYYRQTAAKYFAAYQQHSGLDDYYTSNYDLSQFSSNFYGAGVRLNLPNGLFGIRKLDMLELRYGHYSKSVGMKSDIISLNLRFK</sequence>
<dbReference type="EMBL" id="VLKR01000037">
    <property type="protein sequence ID" value="TWI15836.1"/>
    <property type="molecule type" value="Genomic_DNA"/>
</dbReference>
<dbReference type="Pfam" id="PF12094">
    <property type="entry name" value="DUF3570"/>
    <property type="match status" value="1"/>
</dbReference>
<dbReference type="InterPro" id="IPR021953">
    <property type="entry name" value="DUF3570"/>
</dbReference>
<organism evidence="2 4">
    <name type="scientific">Sphingobacterium siyangense</name>
    <dbReference type="NCBI Taxonomy" id="459529"/>
    <lineage>
        <taxon>Bacteria</taxon>
        <taxon>Pseudomonadati</taxon>
        <taxon>Bacteroidota</taxon>
        <taxon>Sphingobacteriia</taxon>
        <taxon>Sphingobacteriales</taxon>
        <taxon>Sphingobacteriaceae</taxon>
        <taxon>Sphingobacterium</taxon>
    </lineage>
</organism>
<evidence type="ECO:0000313" key="4">
    <source>
        <dbReference type="Proteomes" id="UP000286402"/>
    </source>
</evidence>
<dbReference type="EMBL" id="MCAQ01000008">
    <property type="protein sequence ID" value="RKF38484.1"/>
    <property type="molecule type" value="Genomic_DNA"/>
</dbReference>
<comment type="caution">
    <text evidence="2">The sequence shown here is derived from an EMBL/GenBank/DDBJ whole genome shotgun (WGS) entry which is preliminary data.</text>
</comment>
<dbReference type="RefSeq" id="WP_088161248.1">
    <property type="nucleotide sequence ID" value="NZ_CP070350.1"/>
</dbReference>
<dbReference type="Proteomes" id="UP000286402">
    <property type="component" value="Unassembled WGS sequence"/>
</dbReference>
<dbReference type="AlphaFoldDB" id="A0A420G026"/>
<reference evidence="3" key="3">
    <citation type="submission" date="2019-07" db="EMBL/GenBank/DDBJ databases">
        <authorList>
            <person name="Whitman W."/>
            <person name="Huntemann M."/>
            <person name="Clum A."/>
            <person name="Pillay M."/>
            <person name="Palaniappan K."/>
            <person name="Varghese N."/>
            <person name="Mikhailova N."/>
            <person name="Stamatis D."/>
            <person name="Reddy T."/>
            <person name="Daum C."/>
            <person name="Shapiro N."/>
            <person name="Ivanova N."/>
            <person name="Kyrpides N."/>
            <person name="Woyke T."/>
        </authorList>
    </citation>
    <scope>NUCLEOTIDE SEQUENCE</scope>
    <source>
        <strain evidence="3">CGMCC 1.6855</strain>
    </source>
</reference>
<accession>A0A420G026</accession>
<evidence type="ECO:0000256" key="1">
    <source>
        <dbReference type="SAM" id="SignalP"/>
    </source>
</evidence>
<reference evidence="3 5" key="1">
    <citation type="journal article" date="2015" name="Stand. Genomic Sci.">
        <title>Genomic Encyclopedia of Bacterial and Archaeal Type Strains, Phase III: the genomes of soil and plant-associated and newly described type strains.</title>
        <authorList>
            <person name="Whitman W.B."/>
            <person name="Woyke T."/>
            <person name="Klenk H.P."/>
            <person name="Zhou Y."/>
            <person name="Lilburn T.G."/>
            <person name="Beck B.J."/>
            <person name="De Vos P."/>
            <person name="Vandamme P."/>
            <person name="Eisen J.A."/>
            <person name="Garrity G."/>
            <person name="Hugenholtz P."/>
            <person name="Kyrpides N.C."/>
        </authorList>
    </citation>
    <scope>NUCLEOTIDE SEQUENCE [LARGE SCALE GENOMIC DNA]</scope>
    <source>
        <strain evidence="3 5">CGMCC 1.6855</strain>
    </source>
</reference>
<dbReference type="OrthoDB" id="5450709at2"/>
<proteinExistence type="predicted"/>
<protein>
    <submittedName>
        <fullName evidence="3">Uncharacterized protein DUF3570</fullName>
    </submittedName>
</protein>